<feature type="modified residue" description="FMN phosphoryl threonine" evidence="16">
    <location>
        <position position="240"/>
    </location>
</feature>
<dbReference type="OrthoDB" id="9786835at2"/>
<evidence type="ECO:0000313" key="20">
    <source>
        <dbReference type="Proteomes" id="UP000235116"/>
    </source>
</evidence>
<keyword evidence="1 16" id="KW-0813">Transport</keyword>
<keyword evidence="4 16" id="KW-0597">Phosphoprotein</keyword>
<evidence type="ECO:0000256" key="10">
    <source>
        <dbReference type="ARBA" id="ARBA00023027"/>
    </source>
</evidence>
<keyword evidence="14 16" id="KW-0472">Membrane</keyword>
<dbReference type="GO" id="GO:0010181">
    <property type="term" value="F:FMN binding"/>
    <property type="evidence" value="ECO:0007669"/>
    <property type="project" value="UniProtKB-UniRule"/>
</dbReference>
<comment type="caution">
    <text evidence="16">Lacks conserved residue(s) required for the propagation of feature annotation.</text>
</comment>
<protein>
    <recommendedName>
        <fullName evidence="16 17">Na(+)-translocating NADH-quinone reductase subunit C</fullName>
        <shortName evidence="16 17">Na(+)-NQR subunit C</shortName>
        <shortName evidence="16 17">Na(+)-translocating NQR subunit C</shortName>
        <ecNumber evidence="16 17">7.2.1.1</ecNumber>
    </recommendedName>
    <alternativeName>
        <fullName evidence="16 17">NQR complex subunit C</fullName>
    </alternativeName>
    <alternativeName>
        <fullName evidence="16 17">NQR-1 subunit C</fullName>
    </alternativeName>
</protein>
<dbReference type="KEGG" id="kak:Kalk_20105"/>
<evidence type="ECO:0000256" key="5">
    <source>
        <dbReference type="ARBA" id="ARBA00022630"/>
    </source>
</evidence>
<dbReference type="Proteomes" id="UP000235116">
    <property type="component" value="Chromosome"/>
</dbReference>
<dbReference type="RefSeq" id="WP_101895962.1">
    <property type="nucleotide sequence ID" value="NZ_CP022684.1"/>
</dbReference>
<keyword evidence="20" id="KW-1185">Reference proteome</keyword>
<evidence type="ECO:0000256" key="12">
    <source>
        <dbReference type="ARBA" id="ARBA00023065"/>
    </source>
</evidence>
<evidence type="ECO:0000256" key="9">
    <source>
        <dbReference type="ARBA" id="ARBA00022989"/>
    </source>
</evidence>
<evidence type="ECO:0000256" key="6">
    <source>
        <dbReference type="ARBA" id="ARBA00022643"/>
    </source>
</evidence>
<comment type="function">
    <text evidence="16">NQR complex catalyzes the reduction of ubiquinone-1 to ubiquinol by two successive reactions, coupled with the transport of Na(+) ions from the cytoplasm to the periplasm. NqrA to NqrE are probably involved in the second step, the conversion of ubisemiquinone to ubiquinol.</text>
</comment>
<keyword evidence="10 16" id="KW-0520">NAD</keyword>
<dbReference type="PANTHER" id="PTHR37838">
    <property type="entry name" value="NA(+)-TRANSLOCATING NADH-QUINONE REDUCTASE SUBUNIT C"/>
    <property type="match status" value="1"/>
</dbReference>
<dbReference type="PANTHER" id="PTHR37838:SF1">
    <property type="entry name" value="NA(+)-TRANSLOCATING NADH-QUINONE REDUCTASE SUBUNIT C"/>
    <property type="match status" value="1"/>
</dbReference>
<dbReference type="EC" id="7.2.1.1" evidence="16 17"/>
<keyword evidence="7 16" id="KW-0812">Transmembrane</keyword>
<evidence type="ECO:0000256" key="17">
    <source>
        <dbReference type="PIRNR" id="PIRNR009437"/>
    </source>
</evidence>
<evidence type="ECO:0000256" key="1">
    <source>
        <dbReference type="ARBA" id="ARBA00022448"/>
    </source>
</evidence>
<sequence>MSSNDSTGKTLLVASLLCIVCSIIVSTAAVALKGEQVKNKLLDKNKNILAAAGMLEEGKSVQEVFEQRLEVKLVNLDTGEYLTEETATEEWQKAALKNPVAYDQRKAAKTKGKNEILDGAIDIASIKRQAKFATVYLAKDEAGNIETIILPVHGYGLWSTLYGFLALKTDANTVVGLGFYEHGETPGLGGEVDNPKWKSMWPGKQVFNAQGEVDIRLIKGSVDASSPKASHQIDGLAGATLTSNGVTNLIQFWLGENGFGPYLAKVKEQGV</sequence>
<comment type="subcellular location">
    <subcellularLocation>
        <location evidence="16">Cell membrane</location>
        <topology evidence="16">Single-pass membrane protein</topology>
    </subcellularLocation>
</comment>
<dbReference type="InterPro" id="IPR010204">
    <property type="entry name" value="NqrC"/>
</dbReference>
<dbReference type="GO" id="GO:0006814">
    <property type="term" value="P:sodium ion transport"/>
    <property type="evidence" value="ECO:0007669"/>
    <property type="project" value="UniProtKB-UniRule"/>
</dbReference>
<dbReference type="EMBL" id="CP022684">
    <property type="protein sequence ID" value="AUM14589.1"/>
    <property type="molecule type" value="Genomic_DNA"/>
</dbReference>
<accession>A0A2K9LQF5</accession>
<comment type="similarity">
    <text evidence="16 17">Belongs to the NqrC family.</text>
</comment>
<evidence type="ECO:0000256" key="8">
    <source>
        <dbReference type="ARBA" id="ARBA00022967"/>
    </source>
</evidence>
<evidence type="ECO:0000313" key="19">
    <source>
        <dbReference type="EMBL" id="AUM14589.1"/>
    </source>
</evidence>
<keyword evidence="11 16" id="KW-0915">Sodium</keyword>
<keyword evidence="5 16" id="KW-0285">Flavoprotein</keyword>
<evidence type="ECO:0000256" key="2">
    <source>
        <dbReference type="ARBA" id="ARBA00022475"/>
    </source>
</evidence>
<dbReference type="NCBIfam" id="TIGR01938">
    <property type="entry name" value="nqrC"/>
    <property type="match status" value="1"/>
</dbReference>
<name>A0A2K9LQF5_9GAMM</name>
<evidence type="ECO:0000256" key="13">
    <source>
        <dbReference type="ARBA" id="ARBA00023075"/>
    </source>
</evidence>
<comment type="catalytic activity">
    <reaction evidence="16 17">
        <text>a ubiquinone + n Na(+)(in) + NADH + H(+) = a ubiquinol + n Na(+)(out) + NAD(+)</text>
        <dbReference type="Rhea" id="RHEA:47748"/>
        <dbReference type="Rhea" id="RHEA-COMP:9565"/>
        <dbReference type="Rhea" id="RHEA-COMP:9566"/>
        <dbReference type="ChEBI" id="CHEBI:15378"/>
        <dbReference type="ChEBI" id="CHEBI:16389"/>
        <dbReference type="ChEBI" id="CHEBI:17976"/>
        <dbReference type="ChEBI" id="CHEBI:29101"/>
        <dbReference type="ChEBI" id="CHEBI:57540"/>
        <dbReference type="ChEBI" id="CHEBI:57945"/>
        <dbReference type="EC" id="7.2.1.1"/>
    </reaction>
</comment>
<dbReference type="InterPro" id="IPR007329">
    <property type="entry name" value="FMN-bd"/>
</dbReference>
<dbReference type="GO" id="GO:0016655">
    <property type="term" value="F:oxidoreductase activity, acting on NAD(P)H, quinone or similar compound as acceptor"/>
    <property type="evidence" value="ECO:0007669"/>
    <property type="project" value="UniProtKB-UniRule"/>
</dbReference>
<keyword evidence="12 16" id="KW-0406">Ion transport</keyword>
<keyword evidence="3" id="KW-0997">Cell inner membrane</keyword>
<keyword evidence="9 16" id="KW-1133">Transmembrane helix</keyword>
<comment type="cofactor">
    <cofactor evidence="16 17">
        <name>FMN</name>
        <dbReference type="ChEBI" id="CHEBI:58210"/>
    </cofactor>
</comment>
<dbReference type="AlphaFoldDB" id="A0A2K9LQF5"/>
<evidence type="ECO:0000256" key="11">
    <source>
        <dbReference type="ARBA" id="ARBA00023053"/>
    </source>
</evidence>
<evidence type="ECO:0000256" key="3">
    <source>
        <dbReference type="ARBA" id="ARBA00022519"/>
    </source>
</evidence>
<feature type="domain" description="FMN-binding" evidence="18">
    <location>
        <begin position="156"/>
        <end position="257"/>
    </location>
</feature>
<comment type="subunit">
    <text evidence="16 17">Composed of six subunits; NqrA, NqrB, NqrC, NqrD, NqrE and NqrF.</text>
</comment>
<evidence type="ECO:0000256" key="16">
    <source>
        <dbReference type="HAMAP-Rule" id="MF_00427"/>
    </source>
</evidence>
<evidence type="ECO:0000256" key="14">
    <source>
        <dbReference type="ARBA" id="ARBA00023136"/>
    </source>
</evidence>
<keyword evidence="15 16" id="KW-0739">Sodium transport</keyword>
<organism evidence="19 20">
    <name type="scientific">Ketobacter alkanivorans</name>
    <dbReference type="NCBI Taxonomy" id="1917421"/>
    <lineage>
        <taxon>Bacteria</taxon>
        <taxon>Pseudomonadati</taxon>
        <taxon>Pseudomonadota</taxon>
        <taxon>Gammaproteobacteria</taxon>
        <taxon>Pseudomonadales</taxon>
        <taxon>Ketobacteraceae</taxon>
        <taxon>Ketobacter</taxon>
    </lineage>
</organism>
<dbReference type="Pfam" id="PF04205">
    <property type="entry name" value="FMN_bind"/>
    <property type="match status" value="1"/>
</dbReference>
<keyword evidence="2 16" id="KW-1003">Cell membrane</keyword>
<dbReference type="HAMAP" id="MF_00427">
    <property type="entry name" value="NqrC"/>
    <property type="match status" value="1"/>
</dbReference>
<evidence type="ECO:0000259" key="18">
    <source>
        <dbReference type="SMART" id="SM00900"/>
    </source>
</evidence>
<gene>
    <name evidence="16" type="primary">nqrC</name>
    <name evidence="19" type="ORF">Kalk_20105</name>
</gene>
<feature type="transmembrane region" description="Helical" evidence="16">
    <location>
        <begin position="12"/>
        <end position="32"/>
    </location>
</feature>
<proteinExistence type="inferred from homology"/>
<keyword evidence="8 16" id="KW-1278">Translocase</keyword>
<keyword evidence="6 16" id="KW-0288">FMN</keyword>
<dbReference type="NCBIfam" id="NF003749">
    <property type="entry name" value="PRK05346.1-5"/>
    <property type="match status" value="1"/>
</dbReference>
<evidence type="ECO:0000256" key="7">
    <source>
        <dbReference type="ARBA" id="ARBA00022692"/>
    </source>
</evidence>
<evidence type="ECO:0000256" key="4">
    <source>
        <dbReference type="ARBA" id="ARBA00022553"/>
    </source>
</evidence>
<dbReference type="PIRSF" id="PIRSF009437">
    <property type="entry name" value="NQR-1_subunit_C"/>
    <property type="match status" value="1"/>
</dbReference>
<dbReference type="SMART" id="SM00900">
    <property type="entry name" value="FMN_bind"/>
    <property type="match status" value="1"/>
</dbReference>
<keyword evidence="13 16" id="KW-0830">Ubiquinone</keyword>
<evidence type="ECO:0000256" key="15">
    <source>
        <dbReference type="ARBA" id="ARBA00023201"/>
    </source>
</evidence>
<dbReference type="GO" id="GO:0005886">
    <property type="term" value="C:plasma membrane"/>
    <property type="evidence" value="ECO:0007669"/>
    <property type="project" value="UniProtKB-SubCell"/>
</dbReference>
<reference evidence="20" key="1">
    <citation type="submission" date="2017-08" db="EMBL/GenBank/DDBJ databases">
        <title>Direct submision.</title>
        <authorList>
            <person name="Kim S.-J."/>
            <person name="Rhee S.-K."/>
        </authorList>
    </citation>
    <scope>NUCLEOTIDE SEQUENCE [LARGE SCALE GENOMIC DNA]</scope>
    <source>
        <strain evidence="20">GI5</strain>
    </source>
</reference>